<organism evidence="2 3">
    <name type="scientific">Parasedimentitalea huanghaiensis</name>
    <dbReference type="NCBI Taxonomy" id="2682100"/>
    <lineage>
        <taxon>Bacteria</taxon>
        <taxon>Pseudomonadati</taxon>
        <taxon>Pseudomonadota</taxon>
        <taxon>Alphaproteobacteria</taxon>
        <taxon>Rhodobacterales</taxon>
        <taxon>Paracoccaceae</taxon>
        <taxon>Parasedimentitalea</taxon>
    </lineage>
</organism>
<gene>
    <name evidence="2" type="ORF">GO984_17450</name>
</gene>
<feature type="compositionally biased region" description="Basic and acidic residues" evidence="1">
    <location>
        <begin position="16"/>
        <end position="28"/>
    </location>
</feature>
<comment type="caution">
    <text evidence="2">The sequence shown here is derived from an EMBL/GenBank/DDBJ whole genome shotgun (WGS) entry which is preliminary data.</text>
</comment>
<keyword evidence="3" id="KW-1185">Reference proteome</keyword>
<reference evidence="2 3" key="1">
    <citation type="submission" date="2019-12" db="EMBL/GenBank/DDBJ databases">
        <authorList>
            <person name="Zhang Y.-J."/>
        </authorList>
    </citation>
    <scope>NUCLEOTIDE SEQUENCE [LARGE SCALE GENOMIC DNA]</scope>
    <source>
        <strain evidence="2 3">CY05</strain>
    </source>
</reference>
<dbReference type="EMBL" id="WQLV01000012">
    <property type="protein sequence ID" value="MVO17604.1"/>
    <property type="molecule type" value="Genomic_DNA"/>
</dbReference>
<proteinExistence type="predicted"/>
<evidence type="ECO:0000313" key="2">
    <source>
        <dbReference type="EMBL" id="MVO17604.1"/>
    </source>
</evidence>
<accession>A0A6L6WIQ2</accession>
<name>A0A6L6WIQ2_9RHOB</name>
<evidence type="ECO:0000256" key="1">
    <source>
        <dbReference type="SAM" id="MobiDB-lite"/>
    </source>
</evidence>
<protein>
    <submittedName>
        <fullName evidence="2">Uncharacterized protein</fullName>
    </submittedName>
</protein>
<dbReference type="RefSeq" id="WP_157023887.1">
    <property type="nucleotide sequence ID" value="NZ_WQLV01000012.1"/>
</dbReference>
<dbReference type="AlphaFoldDB" id="A0A6L6WIQ2"/>
<evidence type="ECO:0000313" key="3">
    <source>
        <dbReference type="Proteomes" id="UP000478892"/>
    </source>
</evidence>
<feature type="region of interest" description="Disordered" evidence="1">
    <location>
        <begin position="1"/>
        <end position="28"/>
    </location>
</feature>
<sequence length="81" mass="9070">MPMWTGAASRNMARVPTEKRNSEDGKSYRSIEQGSRLWQFAEAISRATVVFGDQEAAEKCMIVCALGLRNYRPIDLFATSP</sequence>
<dbReference type="Proteomes" id="UP000478892">
    <property type="component" value="Unassembled WGS sequence"/>
</dbReference>